<reference evidence="3" key="1">
    <citation type="journal article" date="2015" name="Proc. Natl. Acad. Sci. U.S.A.">
        <title>Genome sequencing of adzuki bean (Vigna angularis) provides insight into high starch and low fat accumulation and domestication.</title>
        <authorList>
            <person name="Yang K."/>
            <person name="Tian Z."/>
            <person name="Chen C."/>
            <person name="Luo L."/>
            <person name="Zhao B."/>
            <person name="Wang Z."/>
            <person name="Yu L."/>
            <person name="Li Y."/>
            <person name="Sun Y."/>
            <person name="Li W."/>
            <person name="Chen Y."/>
            <person name="Li Y."/>
            <person name="Zhang Y."/>
            <person name="Ai D."/>
            <person name="Zhao J."/>
            <person name="Shang C."/>
            <person name="Ma Y."/>
            <person name="Wu B."/>
            <person name="Wang M."/>
            <person name="Gao L."/>
            <person name="Sun D."/>
            <person name="Zhang P."/>
            <person name="Guo F."/>
            <person name="Wang W."/>
            <person name="Li Y."/>
            <person name="Wang J."/>
            <person name="Varshney R.K."/>
            <person name="Wang J."/>
            <person name="Ling H.Q."/>
            <person name="Wan P."/>
        </authorList>
    </citation>
    <scope>NUCLEOTIDE SEQUENCE</scope>
    <source>
        <strain evidence="3">cv. Jingnong 6</strain>
    </source>
</reference>
<dbReference type="Proteomes" id="UP000053144">
    <property type="component" value="Chromosome 3"/>
</dbReference>
<sequence length="152" mass="16898">MQRIIRIGKNWQAQDAEDARSATNGRSSSEQWTLVQRDQQVDARPARGRTLAQRGRSSSEQRTLVKRVLARDQQVDARPARGRSSTSEDARPASSGRSSSEDAKVDARPASARAQRKMTLAQRACTSRPATRPCSPSEKSLTTYLFKNANQR</sequence>
<dbReference type="AlphaFoldDB" id="A0A0L9U476"/>
<organism evidence="2 3">
    <name type="scientific">Phaseolus angularis</name>
    <name type="common">Azuki bean</name>
    <name type="synonym">Vigna angularis</name>
    <dbReference type="NCBI Taxonomy" id="3914"/>
    <lineage>
        <taxon>Eukaryota</taxon>
        <taxon>Viridiplantae</taxon>
        <taxon>Streptophyta</taxon>
        <taxon>Embryophyta</taxon>
        <taxon>Tracheophyta</taxon>
        <taxon>Spermatophyta</taxon>
        <taxon>Magnoliopsida</taxon>
        <taxon>eudicotyledons</taxon>
        <taxon>Gunneridae</taxon>
        <taxon>Pentapetalae</taxon>
        <taxon>rosids</taxon>
        <taxon>fabids</taxon>
        <taxon>Fabales</taxon>
        <taxon>Fabaceae</taxon>
        <taxon>Papilionoideae</taxon>
        <taxon>50 kb inversion clade</taxon>
        <taxon>NPAAA clade</taxon>
        <taxon>indigoferoid/millettioid clade</taxon>
        <taxon>Phaseoleae</taxon>
        <taxon>Vigna</taxon>
    </lineage>
</organism>
<evidence type="ECO:0000256" key="1">
    <source>
        <dbReference type="SAM" id="MobiDB-lite"/>
    </source>
</evidence>
<name>A0A0L9U476_PHAAN</name>
<feature type="compositionally biased region" description="Polar residues" evidence="1">
    <location>
        <begin position="21"/>
        <end position="38"/>
    </location>
</feature>
<protein>
    <submittedName>
        <fullName evidence="2">Uncharacterized protein</fullName>
    </submittedName>
</protein>
<proteinExistence type="predicted"/>
<feature type="compositionally biased region" description="Basic and acidic residues" evidence="1">
    <location>
        <begin position="69"/>
        <end position="79"/>
    </location>
</feature>
<dbReference type="EMBL" id="CM003373">
    <property type="protein sequence ID" value="KOM37462.1"/>
    <property type="molecule type" value="Genomic_DNA"/>
</dbReference>
<feature type="region of interest" description="Disordered" evidence="1">
    <location>
        <begin position="1"/>
        <end position="152"/>
    </location>
</feature>
<gene>
    <name evidence="2" type="ORF">LR48_Vigan03g084400</name>
</gene>
<evidence type="ECO:0000313" key="3">
    <source>
        <dbReference type="Proteomes" id="UP000053144"/>
    </source>
</evidence>
<dbReference type="Gramene" id="KOM37462">
    <property type="protein sequence ID" value="KOM37462"/>
    <property type="gene ID" value="LR48_Vigan03g084400"/>
</dbReference>
<feature type="compositionally biased region" description="Polar residues" evidence="1">
    <location>
        <begin position="137"/>
        <end position="152"/>
    </location>
</feature>
<evidence type="ECO:0000313" key="2">
    <source>
        <dbReference type="EMBL" id="KOM37462.1"/>
    </source>
</evidence>
<accession>A0A0L9U476</accession>